<dbReference type="Pfam" id="PF21982">
    <property type="entry name" value="RecX_HTH1"/>
    <property type="match status" value="1"/>
</dbReference>
<dbReference type="InterPro" id="IPR036388">
    <property type="entry name" value="WH-like_DNA-bd_sf"/>
</dbReference>
<name>A0ABW2YH91_9GAMM</name>
<sequence>MSSIDPPDEAKAPAPRKRRGPEPTPGQRALSLLVRREHSRKELARKLTARGVDKDEAQAAVDRMTAEGWQSNDRFAEQLVRSRANNGQGPLRIRAELSTHGLDREAVAVAFEAYDGDWTDNARDLVRRRFPGALDDRALQRKAAEFLVRRGFTGDQVRAATRYDPDEDDVA</sequence>
<feature type="domain" description="RecX second three-helical" evidence="7">
    <location>
        <begin position="74"/>
        <end position="108"/>
    </location>
</feature>
<evidence type="ECO:0000259" key="9">
    <source>
        <dbReference type="Pfam" id="PF21982"/>
    </source>
</evidence>
<comment type="similarity">
    <text evidence="2 5">Belongs to the RecX family.</text>
</comment>
<proteinExistence type="inferred from homology"/>
<dbReference type="Proteomes" id="UP001597110">
    <property type="component" value="Unassembled WGS sequence"/>
</dbReference>
<comment type="function">
    <text evidence="5">Modulates RecA activity.</text>
</comment>
<feature type="domain" description="RecX first three-helical" evidence="9">
    <location>
        <begin position="27"/>
        <end position="64"/>
    </location>
</feature>
<keyword evidence="4 5" id="KW-0963">Cytoplasm</keyword>
<dbReference type="Pfam" id="PF02631">
    <property type="entry name" value="RecX_HTH2"/>
    <property type="match status" value="1"/>
</dbReference>
<evidence type="ECO:0000259" key="7">
    <source>
        <dbReference type="Pfam" id="PF02631"/>
    </source>
</evidence>
<evidence type="ECO:0000256" key="5">
    <source>
        <dbReference type="HAMAP-Rule" id="MF_01114"/>
    </source>
</evidence>
<dbReference type="EMBL" id="JBHTIF010000005">
    <property type="protein sequence ID" value="MFD0727396.1"/>
    <property type="molecule type" value="Genomic_DNA"/>
</dbReference>
<comment type="caution">
    <text evidence="10">The sequence shown here is derived from an EMBL/GenBank/DDBJ whole genome shotgun (WGS) entry which is preliminary data.</text>
</comment>
<evidence type="ECO:0000313" key="10">
    <source>
        <dbReference type="EMBL" id="MFD0727396.1"/>
    </source>
</evidence>
<protein>
    <recommendedName>
        <fullName evidence="3 5">Regulatory protein RecX</fullName>
    </recommendedName>
</protein>
<dbReference type="PANTHER" id="PTHR33602">
    <property type="entry name" value="REGULATORY PROTEIN RECX FAMILY PROTEIN"/>
    <property type="match status" value="1"/>
</dbReference>
<reference evidence="11" key="1">
    <citation type="journal article" date="2019" name="Int. J. Syst. Evol. Microbiol.">
        <title>The Global Catalogue of Microorganisms (GCM) 10K type strain sequencing project: providing services to taxonomists for standard genome sequencing and annotation.</title>
        <authorList>
            <consortium name="The Broad Institute Genomics Platform"/>
            <consortium name="The Broad Institute Genome Sequencing Center for Infectious Disease"/>
            <person name="Wu L."/>
            <person name="Ma J."/>
        </authorList>
    </citation>
    <scope>NUCLEOTIDE SEQUENCE [LARGE SCALE GENOMIC DNA]</scope>
    <source>
        <strain evidence="11">CCUG 55585</strain>
    </source>
</reference>
<feature type="region of interest" description="Disordered" evidence="6">
    <location>
        <begin position="1"/>
        <end position="32"/>
    </location>
</feature>
<dbReference type="Pfam" id="PF21981">
    <property type="entry name" value="RecX_HTH3"/>
    <property type="match status" value="1"/>
</dbReference>
<comment type="subcellular location">
    <subcellularLocation>
        <location evidence="1 5">Cytoplasm</location>
    </subcellularLocation>
</comment>
<dbReference type="PANTHER" id="PTHR33602:SF1">
    <property type="entry name" value="REGULATORY PROTEIN RECX FAMILY PROTEIN"/>
    <property type="match status" value="1"/>
</dbReference>
<dbReference type="Gene3D" id="1.10.10.10">
    <property type="entry name" value="Winged helix-like DNA-binding domain superfamily/Winged helix DNA-binding domain"/>
    <property type="match status" value="3"/>
</dbReference>
<gene>
    <name evidence="5" type="primary">recX</name>
    <name evidence="10" type="ORF">ACFQ0E_17520</name>
</gene>
<dbReference type="InterPro" id="IPR053924">
    <property type="entry name" value="RecX_HTH_2nd"/>
</dbReference>
<evidence type="ECO:0000256" key="1">
    <source>
        <dbReference type="ARBA" id="ARBA00004496"/>
    </source>
</evidence>
<evidence type="ECO:0000313" key="11">
    <source>
        <dbReference type="Proteomes" id="UP001597110"/>
    </source>
</evidence>
<evidence type="ECO:0000256" key="3">
    <source>
        <dbReference type="ARBA" id="ARBA00018111"/>
    </source>
</evidence>
<organism evidence="10 11">
    <name type="scientific">Lysobacter brunescens</name>
    <dbReference type="NCBI Taxonomy" id="262323"/>
    <lineage>
        <taxon>Bacteria</taxon>
        <taxon>Pseudomonadati</taxon>
        <taxon>Pseudomonadota</taxon>
        <taxon>Gammaproteobacteria</taxon>
        <taxon>Lysobacterales</taxon>
        <taxon>Lysobacteraceae</taxon>
        <taxon>Lysobacter</taxon>
    </lineage>
</organism>
<evidence type="ECO:0000256" key="2">
    <source>
        <dbReference type="ARBA" id="ARBA00009695"/>
    </source>
</evidence>
<feature type="domain" description="RecX third three-helical" evidence="8">
    <location>
        <begin position="120"/>
        <end position="160"/>
    </location>
</feature>
<accession>A0ABW2YH91</accession>
<keyword evidence="11" id="KW-1185">Reference proteome</keyword>
<dbReference type="InterPro" id="IPR053925">
    <property type="entry name" value="RecX_HTH_3rd"/>
</dbReference>
<dbReference type="InterPro" id="IPR053926">
    <property type="entry name" value="RecX_HTH_1st"/>
</dbReference>
<dbReference type="InterPro" id="IPR003783">
    <property type="entry name" value="Regulatory_RecX"/>
</dbReference>
<evidence type="ECO:0000259" key="8">
    <source>
        <dbReference type="Pfam" id="PF21981"/>
    </source>
</evidence>
<evidence type="ECO:0000256" key="4">
    <source>
        <dbReference type="ARBA" id="ARBA00022490"/>
    </source>
</evidence>
<dbReference type="RefSeq" id="WP_386826040.1">
    <property type="nucleotide sequence ID" value="NZ_JBHTIF010000005.1"/>
</dbReference>
<dbReference type="HAMAP" id="MF_01114">
    <property type="entry name" value="RecX"/>
    <property type="match status" value="1"/>
</dbReference>
<evidence type="ECO:0000256" key="6">
    <source>
        <dbReference type="SAM" id="MobiDB-lite"/>
    </source>
</evidence>